<dbReference type="Proteomes" id="UP000609531">
    <property type="component" value="Unassembled WGS sequence"/>
</dbReference>
<keyword evidence="9" id="KW-1185">Reference proteome</keyword>
<dbReference type="PIRSF" id="PIRSF015582">
    <property type="entry name" value="Cit_lyase_B"/>
    <property type="match status" value="1"/>
</dbReference>
<dbReference type="InterPro" id="IPR015813">
    <property type="entry name" value="Pyrv/PenolPyrv_kinase-like_dom"/>
</dbReference>
<dbReference type="RefSeq" id="WP_198882672.1">
    <property type="nucleotide sequence ID" value="NZ_JAEKJA010000010.1"/>
</dbReference>
<feature type="binding site" evidence="5">
    <location>
        <position position="60"/>
    </location>
    <ligand>
        <name>substrate</name>
    </ligand>
</feature>
<feature type="binding site" evidence="5">
    <location>
        <position position="124"/>
    </location>
    <ligand>
        <name>substrate</name>
    </ligand>
</feature>
<evidence type="ECO:0000313" key="8">
    <source>
        <dbReference type="EMBL" id="MBJ3776784.1"/>
    </source>
</evidence>
<dbReference type="GO" id="GO:0000287">
    <property type="term" value="F:magnesium ion binding"/>
    <property type="evidence" value="ECO:0007669"/>
    <property type="project" value="TreeGrafter"/>
</dbReference>
<evidence type="ECO:0000256" key="2">
    <source>
        <dbReference type="ARBA" id="ARBA00005568"/>
    </source>
</evidence>
<evidence type="ECO:0000259" key="7">
    <source>
        <dbReference type="Pfam" id="PF03328"/>
    </source>
</evidence>
<dbReference type="Gene3D" id="3.20.20.60">
    <property type="entry name" value="Phosphoenolpyruvate-binding domains"/>
    <property type="match status" value="1"/>
</dbReference>
<name>A0A934ISD3_9HYPH</name>
<dbReference type="PANTHER" id="PTHR32308">
    <property type="entry name" value="LYASE BETA SUBUNIT, PUTATIVE (AFU_ORTHOLOGUE AFUA_4G13030)-RELATED"/>
    <property type="match status" value="1"/>
</dbReference>
<evidence type="ECO:0000256" key="3">
    <source>
        <dbReference type="ARBA" id="ARBA00022723"/>
    </source>
</evidence>
<accession>A0A934ISD3</accession>
<dbReference type="AlphaFoldDB" id="A0A934ISD3"/>
<comment type="cofactor">
    <cofactor evidence="1">
        <name>Mg(2+)</name>
        <dbReference type="ChEBI" id="CHEBI:18420"/>
    </cofactor>
</comment>
<evidence type="ECO:0000313" key="9">
    <source>
        <dbReference type="Proteomes" id="UP000609531"/>
    </source>
</evidence>
<dbReference type="Pfam" id="PF03328">
    <property type="entry name" value="HpcH_HpaI"/>
    <property type="match status" value="1"/>
</dbReference>
<keyword evidence="4 6" id="KW-0460">Magnesium</keyword>
<reference evidence="8" key="1">
    <citation type="submission" date="2020-12" db="EMBL/GenBank/DDBJ databases">
        <title>Bacterial taxonomy.</title>
        <authorList>
            <person name="Pan X."/>
        </authorList>
    </citation>
    <scope>NUCLEOTIDE SEQUENCE</scope>
    <source>
        <strain evidence="8">B2012</strain>
    </source>
</reference>
<evidence type="ECO:0000256" key="5">
    <source>
        <dbReference type="PIRSR" id="PIRSR015582-1"/>
    </source>
</evidence>
<keyword evidence="3 6" id="KW-0479">Metal-binding</keyword>
<protein>
    <submittedName>
        <fullName evidence="8">CoA ester lyase</fullName>
    </submittedName>
</protein>
<evidence type="ECO:0000256" key="4">
    <source>
        <dbReference type="ARBA" id="ARBA00022842"/>
    </source>
</evidence>
<feature type="binding site" evidence="6">
    <location>
        <position position="124"/>
    </location>
    <ligand>
        <name>Mg(2+)</name>
        <dbReference type="ChEBI" id="CHEBI:18420"/>
    </ligand>
</feature>
<feature type="binding site" evidence="6">
    <location>
        <position position="151"/>
    </location>
    <ligand>
        <name>Mg(2+)</name>
        <dbReference type="ChEBI" id="CHEBI:18420"/>
    </ligand>
</feature>
<organism evidence="8 9">
    <name type="scientific">Acuticoccus mangrovi</name>
    <dbReference type="NCBI Taxonomy" id="2796142"/>
    <lineage>
        <taxon>Bacteria</taxon>
        <taxon>Pseudomonadati</taxon>
        <taxon>Pseudomonadota</taxon>
        <taxon>Alphaproteobacteria</taxon>
        <taxon>Hyphomicrobiales</taxon>
        <taxon>Amorphaceae</taxon>
        <taxon>Acuticoccus</taxon>
    </lineage>
</organism>
<dbReference type="InterPro" id="IPR005000">
    <property type="entry name" value="Aldolase/citrate-lyase_domain"/>
</dbReference>
<evidence type="ECO:0000256" key="1">
    <source>
        <dbReference type="ARBA" id="ARBA00001946"/>
    </source>
</evidence>
<dbReference type="SUPFAM" id="SSF51621">
    <property type="entry name" value="Phosphoenolpyruvate/pyruvate domain"/>
    <property type="match status" value="1"/>
</dbReference>
<keyword evidence="8" id="KW-0456">Lyase</keyword>
<feature type="domain" description="HpcH/HpaI aldolase/citrate lyase" evidence="7">
    <location>
        <begin position="2"/>
        <end position="224"/>
    </location>
</feature>
<comment type="caution">
    <text evidence="8">The sequence shown here is derived from an EMBL/GenBank/DDBJ whole genome shotgun (WGS) entry which is preliminary data.</text>
</comment>
<comment type="similarity">
    <text evidence="2">Belongs to the HpcH/HpaI aldolase family.</text>
</comment>
<dbReference type="InterPro" id="IPR011206">
    <property type="entry name" value="Citrate_lyase_beta/mcl1/mcl2"/>
</dbReference>
<dbReference type="GO" id="GO:0016829">
    <property type="term" value="F:lyase activity"/>
    <property type="evidence" value="ECO:0007669"/>
    <property type="project" value="UniProtKB-KW"/>
</dbReference>
<dbReference type="PANTHER" id="PTHR32308:SF0">
    <property type="entry name" value="HPCH_HPAI ALDOLASE_CITRATE LYASE DOMAIN-CONTAINING PROTEIN"/>
    <property type="match status" value="1"/>
</dbReference>
<dbReference type="EMBL" id="JAEKJA010000010">
    <property type="protein sequence ID" value="MBJ3776784.1"/>
    <property type="molecule type" value="Genomic_DNA"/>
</dbReference>
<evidence type="ECO:0000256" key="6">
    <source>
        <dbReference type="PIRSR" id="PIRSR015582-2"/>
    </source>
</evidence>
<dbReference type="GO" id="GO:0006107">
    <property type="term" value="P:oxaloacetate metabolic process"/>
    <property type="evidence" value="ECO:0007669"/>
    <property type="project" value="TreeGrafter"/>
</dbReference>
<dbReference type="InterPro" id="IPR040442">
    <property type="entry name" value="Pyrv_kinase-like_dom_sf"/>
</dbReference>
<gene>
    <name evidence="8" type="ORF">JCR33_13845</name>
</gene>
<sequence length="283" mass="29360">MRSLLFVPGDSERKLAKAFDSGADVVILDLEDAVDISRKAVARAMVRDVLPDAPATIAVRVNSFASGLLEDDLSAVMPGRPAYIMLPKSESGADVTHLSQLLSVEEAHADTIEGSTKIIAIATETASALFGLGTYRGASSRLAAMTWGSEDLSTSLGAARSRDADGVLTGPFQTARTLCLAGAVSAGVTPIDSVWVDFRDDAGLKAEADAAALDGFLGKLAIHPAQVPVINEAFTPTAEALAHARRIVDAFASNPGAGVVSIDGKMVDKPHLTLAERLLARAG</sequence>
<proteinExistence type="inferred from homology"/>